<organism evidence="2 3">
    <name type="scientific">Cellulomonas composti</name>
    <dbReference type="NCBI Taxonomy" id="266130"/>
    <lineage>
        <taxon>Bacteria</taxon>
        <taxon>Bacillati</taxon>
        <taxon>Actinomycetota</taxon>
        <taxon>Actinomycetes</taxon>
        <taxon>Micrococcales</taxon>
        <taxon>Cellulomonadaceae</taxon>
        <taxon>Cellulomonas</taxon>
    </lineage>
</organism>
<protein>
    <submittedName>
        <fullName evidence="2">GNAT family N-acetyltransferase</fullName>
    </submittedName>
</protein>
<dbReference type="Proteomes" id="UP000321720">
    <property type="component" value="Unassembled WGS sequence"/>
</dbReference>
<proteinExistence type="predicted"/>
<keyword evidence="2" id="KW-0808">Transferase</keyword>
<dbReference type="PROSITE" id="PS51186">
    <property type="entry name" value="GNAT"/>
    <property type="match status" value="1"/>
</dbReference>
<feature type="domain" description="N-acetyltransferase" evidence="1">
    <location>
        <begin position="28"/>
        <end position="188"/>
    </location>
</feature>
<dbReference type="CDD" id="cd04301">
    <property type="entry name" value="NAT_SF"/>
    <property type="match status" value="1"/>
</dbReference>
<accession>A0A511J7Z4</accession>
<dbReference type="InterPro" id="IPR000182">
    <property type="entry name" value="GNAT_dom"/>
</dbReference>
<dbReference type="GO" id="GO:0016747">
    <property type="term" value="F:acyltransferase activity, transferring groups other than amino-acyl groups"/>
    <property type="evidence" value="ECO:0007669"/>
    <property type="project" value="InterPro"/>
</dbReference>
<keyword evidence="3" id="KW-1185">Reference proteome</keyword>
<dbReference type="Pfam" id="PF00583">
    <property type="entry name" value="Acetyltransf_1"/>
    <property type="match status" value="1"/>
</dbReference>
<evidence type="ECO:0000313" key="3">
    <source>
        <dbReference type="Proteomes" id="UP000321720"/>
    </source>
</evidence>
<reference evidence="2 3" key="1">
    <citation type="submission" date="2019-07" db="EMBL/GenBank/DDBJ databases">
        <title>Whole genome shotgun sequence of Cellulomonas composti NBRC 100758.</title>
        <authorList>
            <person name="Hosoyama A."/>
            <person name="Uohara A."/>
            <person name="Ohji S."/>
            <person name="Ichikawa N."/>
        </authorList>
    </citation>
    <scope>NUCLEOTIDE SEQUENCE [LARGE SCALE GENOMIC DNA]</scope>
    <source>
        <strain evidence="2 3">NBRC 100758</strain>
    </source>
</reference>
<evidence type="ECO:0000313" key="2">
    <source>
        <dbReference type="EMBL" id="GEL94108.1"/>
    </source>
</evidence>
<gene>
    <name evidence="2" type="ORF">CCO02nite_07660</name>
</gene>
<dbReference type="OrthoDB" id="4119890at2"/>
<evidence type="ECO:0000259" key="1">
    <source>
        <dbReference type="PROSITE" id="PS51186"/>
    </source>
</evidence>
<dbReference type="EMBL" id="BJWG01000002">
    <property type="protein sequence ID" value="GEL94108.1"/>
    <property type="molecule type" value="Genomic_DNA"/>
</dbReference>
<comment type="caution">
    <text evidence="2">The sequence shown here is derived from an EMBL/GenBank/DDBJ whole genome shotgun (WGS) entry which is preliminary data.</text>
</comment>
<dbReference type="Gene3D" id="3.40.630.30">
    <property type="match status" value="1"/>
</dbReference>
<dbReference type="SUPFAM" id="SSF55729">
    <property type="entry name" value="Acyl-CoA N-acyltransferases (Nat)"/>
    <property type="match status" value="2"/>
</dbReference>
<dbReference type="InterPro" id="IPR016181">
    <property type="entry name" value="Acyl_CoA_acyltransferase"/>
</dbReference>
<dbReference type="RefSeq" id="WP_146841710.1">
    <property type="nucleotide sequence ID" value="NZ_BJWG01000002.1"/>
</dbReference>
<dbReference type="AlphaFoldDB" id="A0A511J7Z4"/>
<sequence length="371" mass="40779">MTIVRQVPVTATATEPAAALLRGYVTAMNAVTRDTWVVDDFRREPDEVLGAMRPTPYELRPRFVALADDADDEPRPDQVLGWGVLNLPQRENTSWAYLQVGVLPAARGRGIGTALYDALFAIALEDDRTVFWTETEHASEAPAGPDALVAPTGSGRVPADDAGVRFARSRGWRLEQVERHSRLELPVDADRLARQRADAAAVAGAGYRTISWTGPTPALWQDAMALLRTRMSAGVPLAGLVYEEDQWDAARVRDHDDQLVARGMQIMVTAALHEESGELVAYSEFEIPSVTWDFVYQGDTFVLPPHRGHRLGMLVKAVNLQRLAADLPDVRRVSTWNAEENDHMLAINVALGFRPAGCCGSWQLKVAEPAP</sequence>
<name>A0A511J7Z4_9CELL</name>